<name>A0ABN1MMW4_9FLAO</name>
<evidence type="ECO:0000313" key="3">
    <source>
        <dbReference type="Proteomes" id="UP001501126"/>
    </source>
</evidence>
<dbReference type="RefSeq" id="WP_343785162.1">
    <property type="nucleotide sequence ID" value="NZ_BAAAFH010000003.1"/>
</dbReference>
<feature type="domain" description="Putative DNA-binding" evidence="1">
    <location>
        <begin position="32"/>
        <end position="98"/>
    </location>
</feature>
<dbReference type="InterPro" id="IPR044922">
    <property type="entry name" value="DUF2063_N_sf"/>
</dbReference>
<organism evidence="2 3">
    <name type="scientific">Wandonia haliotis</name>
    <dbReference type="NCBI Taxonomy" id="574963"/>
    <lineage>
        <taxon>Bacteria</taxon>
        <taxon>Pseudomonadati</taxon>
        <taxon>Bacteroidota</taxon>
        <taxon>Flavobacteriia</taxon>
        <taxon>Flavobacteriales</taxon>
        <taxon>Crocinitomicaceae</taxon>
        <taxon>Wandonia</taxon>
    </lineage>
</organism>
<dbReference type="Proteomes" id="UP001501126">
    <property type="component" value="Unassembled WGS sequence"/>
</dbReference>
<comment type="caution">
    <text evidence="2">The sequence shown here is derived from an EMBL/GenBank/DDBJ whole genome shotgun (WGS) entry which is preliminary data.</text>
</comment>
<dbReference type="EMBL" id="BAAAFH010000003">
    <property type="protein sequence ID" value="GAA0874273.1"/>
    <property type="molecule type" value="Genomic_DNA"/>
</dbReference>
<evidence type="ECO:0000313" key="2">
    <source>
        <dbReference type="EMBL" id="GAA0874273.1"/>
    </source>
</evidence>
<protein>
    <recommendedName>
        <fullName evidence="1">Putative DNA-binding domain-containing protein</fullName>
    </recommendedName>
</protein>
<dbReference type="Gene3D" id="1.10.150.690">
    <property type="entry name" value="DUF2063"/>
    <property type="match status" value="1"/>
</dbReference>
<accession>A0ABN1MMW4</accession>
<proteinExistence type="predicted"/>
<dbReference type="Pfam" id="PF09836">
    <property type="entry name" value="DUF2063"/>
    <property type="match status" value="1"/>
</dbReference>
<keyword evidence="3" id="KW-1185">Reference proteome</keyword>
<dbReference type="InterPro" id="IPR018640">
    <property type="entry name" value="DUF2063"/>
</dbReference>
<evidence type="ECO:0000259" key="1">
    <source>
        <dbReference type="Pfam" id="PF09836"/>
    </source>
</evidence>
<reference evidence="2 3" key="1">
    <citation type="journal article" date="2019" name="Int. J. Syst. Evol. Microbiol.">
        <title>The Global Catalogue of Microorganisms (GCM) 10K type strain sequencing project: providing services to taxonomists for standard genome sequencing and annotation.</title>
        <authorList>
            <consortium name="The Broad Institute Genomics Platform"/>
            <consortium name="The Broad Institute Genome Sequencing Center for Infectious Disease"/>
            <person name="Wu L."/>
            <person name="Ma J."/>
        </authorList>
    </citation>
    <scope>NUCLEOTIDE SEQUENCE [LARGE SCALE GENOMIC DNA]</scope>
    <source>
        <strain evidence="2 3">JCM 16083</strain>
    </source>
</reference>
<sequence>MRKKLEAQREDLEVNMNAFFNFCLEGKLGEVAVQDVSRIWNYRRLVFTVFEDALSTAYPIAKSIMKKANWIDLVTGFMKENRHAEKELWKMPVELIGYCEEFNIAEKTDMPYLVDLLRFEWAETIVFCEKDFSDEEAERFVFQYKEQTFLFGPHFRLVDSKWEIHTGERGELRPTFYFVYRNADLQASYLLVPPIYAYVIQNIEILFVEGVEEFLKILEFSTQVPESELRKIWEQFFSSFCRLGIIKQVNRIE</sequence>
<gene>
    <name evidence="2" type="ORF">GCM10009118_06810</name>
</gene>